<evidence type="ECO:0000313" key="1">
    <source>
        <dbReference type="EMBL" id="THD19401.1"/>
    </source>
</evidence>
<reference evidence="1" key="1">
    <citation type="submission" date="2019-03" db="EMBL/GenBank/DDBJ databases">
        <title>Improved annotation for the trematode Fasciola hepatica.</title>
        <authorList>
            <person name="Choi Y.-J."/>
            <person name="Martin J."/>
            <person name="Mitreva M."/>
        </authorList>
    </citation>
    <scope>NUCLEOTIDE SEQUENCE [LARGE SCALE GENOMIC DNA]</scope>
</reference>
<name>A0A4E0R1Q4_FASHE</name>
<organism evidence="1 2">
    <name type="scientific">Fasciola hepatica</name>
    <name type="common">Liver fluke</name>
    <dbReference type="NCBI Taxonomy" id="6192"/>
    <lineage>
        <taxon>Eukaryota</taxon>
        <taxon>Metazoa</taxon>
        <taxon>Spiralia</taxon>
        <taxon>Lophotrochozoa</taxon>
        <taxon>Platyhelminthes</taxon>
        <taxon>Trematoda</taxon>
        <taxon>Digenea</taxon>
        <taxon>Plagiorchiida</taxon>
        <taxon>Echinostomata</taxon>
        <taxon>Echinostomatoidea</taxon>
        <taxon>Fasciolidae</taxon>
        <taxon>Fasciola</taxon>
    </lineage>
</organism>
<dbReference type="Proteomes" id="UP000230066">
    <property type="component" value="Unassembled WGS sequence"/>
</dbReference>
<dbReference type="EMBL" id="JXXN02006512">
    <property type="protein sequence ID" value="THD19401.1"/>
    <property type="molecule type" value="Genomic_DNA"/>
</dbReference>
<accession>A0A4E0R1Q4</accession>
<keyword evidence="2" id="KW-1185">Reference proteome</keyword>
<protein>
    <submittedName>
        <fullName evidence="1">Uncharacterized protein</fullName>
    </submittedName>
</protein>
<feature type="non-terminal residue" evidence="1">
    <location>
        <position position="1"/>
    </location>
</feature>
<comment type="caution">
    <text evidence="1">The sequence shown here is derived from an EMBL/GenBank/DDBJ whole genome shotgun (WGS) entry which is preliminary data.</text>
</comment>
<sequence>REYVVQAKQNEVHHFLGGVTVRAALTASRFRATARGRRIQYYCFFRWHFNALSSHGFLHILGDVSWIDPVVDIFNCRGYRAYLAQVFIVCYLLTNKWIVASGANGFF</sequence>
<evidence type="ECO:0000313" key="2">
    <source>
        <dbReference type="Proteomes" id="UP000230066"/>
    </source>
</evidence>
<gene>
    <name evidence="1" type="ORF">D915_009890</name>
</gene>
<proteinExistence type="predicted"/>
<dbReference type="AlphaFoldDB" id="A0A4E0R1Q4"/>